<accession>A0A4R0R067</accession>
<evidence type="ECO:0000313" key="4">
    <source>
        <dbReference type="EMBL" id="TCD60050.1"/>
    </source>
</evidence>
<dbReference type="InterPro" id="IPR006084">
    <property type="entry name" value="XPG/Rad2"/>
</dbReference>
<evidence type="ECO:0000259" key="3">
    <source>
        <dbReference type="SMART" id="SM00484"/>
    </source>
</evidence>
<dbReference type="STRING" id="92696.A0A4R0R067"/>
<evidence type="ECO:0000256" key="1">
    <source>
        <dbReference type="ARBA" id="ARBA00023172"/>
    </source>
</evidence>
<feature type="region of interest" description="Disordered" evidence="2">
    <location>
        <begin position="1"/>
        <end position="72"/>
    </location>
</feature>
<dbReference type="GO" id="GO:0003677">
    <property type="term" value="F:DNA binding"/>
    <property type="evidence" value="ECO:0007669"/>
    <property type="project" value="InterPro"/>
</dbReference>
<dbReference type="PRINTS" id="PR00853">
    <property type="entry name" value="XPGRADSUPER"/>
</dbReference>
<sequence>MPSKRKGAPDPATPSSSKRSKAPAPASQPNMPPGAKKRKPLRKKTQPADPETLENHVRTKKASGLTSENTSTTYGGYVKNGKEYLQQLVVQKRAALAGNAARGVEGLTMEGGPAVVDKDDLAVMEKAFDNPPNRYSTFVLELFIAQKVFEEGLKPGTGISIYSAFKKYWDMMDSRGKFRGPYQCDEVTGTVTGNPADSAEVQDLYRTLQNSKKSGMGGFRDHAEAITIEALRKIMTWSEELVPSVPEAEMKAKYADESQETLLFVLKHLMMRAYMSTAFTLWTRNSELCDLKRGDILLNCVGEEPHCIPHDKINLSQRKGWTRQKGGEHAAAGHQYNIYDQPDKHEINMYFHLRRYLGFMENVYLKGRPLEKDEYVFPKIGGTNGVPYMREPMDHDAVGKYVNEFASAVGITIQYSSHCFRRGGAQYRFMYAPLGERWSLSVIRWWGGWAEGEHNDTLIRYLLDELTTYEKDHADALSPLQRDVVKSFNGDHQRMAPASSEEVRLLVLTVQRQYEKTETTLNTLASKVGSLEGALGGLTVVDSGEGQLVVAGARIHYQSLAGASTFTDLHGPRTSFPPAAGPSQAHGVPVVVPSANQFQHTSPLSGGSQTVQRVINGTVIQSLARLPPQASGSKRQIPYPDAVMKNLPRGAAGWKEAVRQWNSAEDQQSKKAVKDWPKEWYTGEMRLVNQQKRHERFLINREYERCDKDDVKFLTEYPEAAKSIKLLLKAINDAQAPECLTTFPPTLIIADSTTSIAGMTRNTKRLWEKLDPAAQEIQLREFTLDSFLRQAKETKSVREPPRTYRLGVDIGVWFLHAAKAHNENPQGQVNTEMEFIFRLLAQYLKLAVQLVFVVDGPHCSARERMMSTRVFKTADQLEKVRGLVLAFGFQWHQAPGEATAELARMNVLGLVDAVLTDDSDTLVYGAEVVVRNPLHLGPRNSDAYTLMVTRTSIQEPYLEGGVGFDRGALVLFKLLYGSDFDPPGLKGCGHRLAASVARCGLGLALVVFFGKRRRSAGDPIVQDFLHSWKQQLSDCLANDPFDYIGQRNLKLAQEIPPAFPDVEVINSLLHPLVSSDNTLRREFPSSGMLPSGTAVFQYLVSSAIDAHEIRQLCMEHCNWSLAETRKNFKGSNAVWQGVAFRRTLQERIFRCLLGNPEV</sequence>
<dbReference type="CDD" id="cd09870">
    <property type="entry name" value="PIN_YEN1"/>
    <property type="match status" value="1"/>
</dbReference>
<dbReference type="AlphaFoldDB" id="A0A4R0R067"/>
<reference evidence="4 5" key="1">
    <citation type="submission" date="2018-11" db="EMBL/GenBank/DDBJ databases">
        <title>Genome assembly of Steccherinum ochraceum LE-BIN_3174, the white-rot fungus of the Steccherinaceae family (The Residual Polyporoid clade, Polyporales, Basidiomycota).</title>
        <authorList>
            <person name="Fedorova T.V."/>
            <person name="Glazunova O.A."/>
            <person name="Landesman E.O."/>
            <person name="Moiseenko K.V."/>
            <person name="Psurtseva N.V."/>
            <person name="Savinova O.S."/>
            <person name="Shakhova N.V."/>
            <person name="Tyazhelova T.V."/>
            <person name="Vasina D.V."/>
        </authorList>
    </citation>
    <scope>NUCLEOTIDE SEQUENCE [LARGE SCALE GENOMIC DNA]</scope>
    <source>
        <strain evidence="4 5">LE-BIN_3174</strain>
    </source>
</reference>
<keyword evidence="5" id="KW-1185">Reference proteome</keyword>
<gene>
    <name evidence="4" type="ORF">EIP91_010837</name>
</gene>
<dbReference type="SMART" id="SM00484">
    <property type="entry name" value="XPGI"/>
    <property type="match status" value="1"/>
</dbReference>
<protein>
    <recommendedName>
        <fullName evidence="3">XPG-I domain-containing protein</fullName>
    </recommendedName>
</protein>
<dbReference type="InterPro" id="IPR036279">
    <property type="entry name" value="5-3_exonuclease_C_sf"/>
</dbReference>
<dbReference type="SUPFAM" id="SSF56349">
    <property type="entry name" value="DNA breaking-rejoining enzymes"/>
    <property type="match status" value="1"/>
</dbReference>
<evidence type="ECO:0000313" key="5">
    <source>
        <dbReference type="Proteomes" id="UP000292702"/>
    </source>
</evidence>
<dbReference type="OrthoDB" id="164951at2759"/>
<name>A0A4R0R067_9APHY</name>
<dbReference type="EMBL" id="RWJN01000670">
    <property type="protein sequence ID" value="TCD60050.1"/>
    <property type="molecule type" value="Genomic_DNA"/>
</dbReference>
<dbReference type="GO" id="GO:0006310">
    <property type="term" value="P:DNA recombination"/>
    <property type="evidence" value="ECO:0007669"/>
    <property type="project" value="UniProtKB-KW"/>
</dbReference>
<dbReference type="SUPFAM" id="SSF88723">
    <property type="entry name" value="PIN domain-like"/>
    <property type="match status" value="1"/>
</dbReference>
<dbReference type="InterPro" id="IPR011010">
    <property type="entry name" value="DNA_brk_join_enz"/>
</dbReference>
<dbReference type="SUPFAM" id="SSF47807">
    <property type="entry name" value="5' to 3' exonuclease, C-terminal subdomain"/>
    <property type="match status" value="1"/>
</dbReference>
<feature type="non-terminal residue" evidence="4">
    <location>
        <position position="1158"/>
    </location>
</feature>
<feature type="compositionally biased region" description="Low complexity" evidence="2">
    <location>
        <begin position="13"/>
        <end position="29"/>
    </location>
</feature>
<dbReference type="Proteomes" id="UP000292702">
    <property type="component" value="Unassembled WGS sequence"/>
</dbReference>
<dbReference type="InterPro" id="IPR006086">
    <property type="entry name" value="XPG-I_dom"/>
</dbReference>
<feature type="domain" description="XPG-I" evidence="3">
    <location>
        <begin position="885"/>
        <end position="957"/>
    </location>
</feature>
<keyword evidence="1" id="KW-0233">DNA recombination</keyword>
<dbReference type="PANTHER" id="PTHR11081">
    <property type="entry name" value="FLAP ENDONUCLEASE FAMILY MEMBER"/>
    <property type="match status" value="1"/>
</dbReference>
<evidence type="ECO:0000256" key="2">
    <source>
        <dbReference type="SAM" id="MobiDB-lite"/>
    </source>
</evidence>
<dbReference type="InterPro" id="IPR013762">
    <property type="entry name" value="Integrase-like_cat_sf"/>
</dbReference>
<dbReference type="GO" id="GO:0017108">
    <property type="term" value="F:5'-flap endonuclease activity"/>
    <property type="evidence" value="ECO:0007669"/>
    <property type="project" value="TreeGrafter"/>
</dbReference>
<proteinExistence type="predicted"/>
<dbReference type="GO" id="GO:0015074">
    <property type="term" value="P:DNA integration"/>
    <property type="evidence" value="ECO:0007669"/>
    <property type="project" value="InterPro"/>
</dbReference>
<dbReference type="Gene3D" id="3.40.50.1010">
    <property type="entry name" value="5'-nuclease"/>
    <property type="match status" value="1"/>
</dbReference>
<dbReference type="GO" id="GO:0006281">
    <property type="term" value="P:DNA repair"/>
    <property type="evidence" value="ECO:0007669"/>
    <property type="project" value="UniProtKB-ARBA"/>
</dbReference>
<organism evidence="4 5">
    <name type="scientific">Steccherinum ochraceum</name>
    <dbReference type="NCBI Taxonomy" id="92696"/>
    <lineage>
        <taxon>Eukaryota</taxon>
        <taxon>Fungi</taxon>
        <taxon>Dikarya</taxon>
        <taxon>Basidiomycota</taxon>
        <taxon>Agaricomycotina</taxon>
        <taxon>Agaricomycetes</taxon>
        <taxon>Polyporales</taxon>
        <taxon>Steccherinaceae</taxon>
        <taxon>Steccherinum</taxon>
    </lineage>
</organism>
<dbReference type="PANTHER" id="PTHR11081:SF75">
    <property type="entry name" value="ENDONUCLEASE, PUTATIVE (AFU_ORTHOLOGUE AFUA_3G13260)-RELATED"/>
    <property type="match status" value="1"/>
</dbReference>
<dbReference type="Gene3D" id="1.10.443.10">
    <property type="entry name" value="Intergrase catalytic core"/>
    <property type="match status" value="1"/>
</dbReference>
<comment type="caution">
    <text evidence="4">The sequence shown here is derived from an EMBL/GenBank/DDBJ whole genome shotgun (WGS) entry which is preliminary data.</text>
</comment>
<dbReference type="InterPro" id="IPR029060">
    <property type="entry name" value="PIN-like_dom_sf"/>
</dbReference>
<feature type="compositionally biased region" description="Basic residues" evidence="2">
    <location>
        <begin position="35"/>
        <end position="45"/>
    </location>
</feature>
<dbReference type="Pfam" id="PF00867">
    <property type="entry name" value="XPG_I"/>
    <property type="match status" value="1"/>
</dbReference>